<keyword evidence="2" id="KW-1185">Reference proteome</keyword>
<accession>A0ABD4SZD9</accession>
<dbReference type="RefSeq" id="WP_166279812.1">
    <property type="nucleotide sequence ID" value="NZ_JTHE03000022.1"/>
</dbReference>
<proteinExistence type="predicted"/>
<protein>
    <submittedName>
        <fullName evidence="1">DUF3134 domain-containing protein</fullName>
    </submittedName>
</protein>
<dbReference type="Pfam" id="PF11332">
    <property type="entry name" value="DUF3134"/>
    <property type="match status" value="1"/>
</dbReference>
<name>A0ABD4SZD9_9CYAN</name>
<evidence type="ECO:0000313" key="2">
    <source>
        <dbReference type="Proteomes" id="UP000031561"/>
    </source>
</evidence>
<organism evidence="1 2">
    <name type="scientific">Lyngbya confervoides BDU141951</name>
    <dbReference type="NCBI Taxonomy" id="1574623"/>
    <lineage>
        <taxon>Bacteria</taxon>
        <taxon>Bacillati</taxon>
        <taxon>Cyanobacteriota</taxon>
        <taxon>Cyanophyceae</taxon>
        <taxon>Oscillatoriophycideae</taxon>
        <taxon>Oscillatoriales</taxon>
        <taxon>Microcoleaceae</taxon>
        <taxon>Lyngbya</taxon>
    </lineage>
</organism>
<dbReference type="InterPro" id="IPR021481">
    <property type="entry name" value="DUF3134"/>
</dbReference>
<sequence>MQNPSLRQQALSELAPVIPPNTKASILTWLEGTGRLMDREVVEPKNTEEEEIEEINALMGDSDDYIDEDDDA</sequence>
<reference evidence="1 2" key="1">
    <citation type="journal article" date="2015" name="Genome Announc.">
        <title>Draft Genome Sequence of Filamentous Marine Cyanobacterium Lyngbya confervoides Strain BDU141951.</title>
        <authorList>
            <person name="Chandrababunaidu M.M."/>
            <person name="Sen D."/>
            <person name="Tripathy S."/>
        </authorList>
    </citation>
    <scope>NUCLEOTIDE SEQUENCE [LARGE SCALE GENOMIC DNA]</scope>
    <source>
        <strain evidence="1 2">BDU141951</strain>
    </source>
</reference>
<gene>
    <name evidence="1" type="ORF">QQ91_0002985</name>
</gene>
<dbReference type="Proteomes" id="UP000031561">
    <property type="component" value="Unassembled WGS sequence"/>
</dbReference>
<evidence type="ECO:0000313" key="1">
    <source>
        <dbReference type="EMBL" id="MCM1981796.1"/>
    </source>
</evidence>
<comment type="caution">
    <text evidence="1">The sequence shown here is derived from an EMBL/GenBank/DDBJ whole genome shotgun (WGS) entry which is preliminary data.</text>
</comment>
<dbReference type="EMBL" id="JTHE03000022">
    <property type="protein sequence ID" value="MCM1981796.1"/>
    <property type="molecule type" value="Genomic_DNA"/>
</dbReference>
<dbReference type="AlphaFoldDB" id="A0ABD4SZD9"/>